<dbReference type="EMBL" id="LKBA01000004">
    <property type="protein sequence ID" value="KPN64397.1"/>
    <property type="molecule type" value="Genomic_DNA"/>
</dbReference>
<reference evidence="4 5" key="1">
    <citation type="submission" date="2015-09" db="EMBL/GenBank/DDBJ databases">
        <title>Draft genome sequence of Aliiroseovarius crassostreae CV919-312TSm, the causative agent of Roseovarius Oyster Disease (formerly Juvenile Oyster Disease).</title>
        <authorList>
            <person name="Kessner L."/>
            <person name="Spinard E."/>
            <person name="Nelson D."/>
        </authorList>
    </citation>
    <scope>NUCLEOTIDE SEQUENCE [LARGE SCALE GENOMIC DNA]</scope>
    <source>
        <strain evidence="4 5">CV919-312</strain>
    </source>
</reference>
<feature type="transmembrane region" description="Helical" evidence="1">
    <location>
        <begin position="6"/>
        <end position="25"/>
    </location>
</feature>
<dbReference type="InterPro" id="IPR024163">
    <property type="entry name" value="Aerotolerance_reg_N"/>
</dbReference>
<keyword evidence="5" id="KW-1185">Reference proteome</keyword>
<evidence type="ECO:0000259" key="2">
    <source>
        <dbReference type="Pfam" id="PF07584"/>
    </source>
</evidence>
<keyword evidence="1" id="KW-1133">Transmembrane helix</keyword>
<dbReference type="SUPFAM" id="SSF52317">
    <property type="entry name" value="Class I glutamine amidotransferase-like"/>
    <property type="match status" value="1"/>
</dbReference>
<sequence length="942" mass="100496">MGALGFASPWLLLALLGLPALWWLLRAIPPAPIRRRFPAVTLLLGLSDQRVEARKMPLWLLLLRLLALALVIIGLAGPVLSPDKPRSAEGPLIVVIDSFWPAAADWGQRVATVDKILQQAEQAGQVALIALSDQETLPALAPAALWRERLATMTPVPWDGAYPLSTLAALPEGHTVWISDGVARSGRGEALALREARGTVEVMQPERTVLALAPATLDGNEVHLRALRIPAGPSLSAKLQAFGRDPMGQLRLLHSEDVAFVAGNRQATIRLTLPPELRHRVQRFEVSKEGAGALMGRSAGQVSLVGEGLTRRRVALLGAQDSETLALLRPDHFLRAALEPTTEIVEAQRLEDALRASPHVIILSDVPLIPEPDQRALAEFVAEGGLLLRFAGPRLATAEGARRVEELLLPVRLRGSGRAVGGAMSWGAPQHLAPFPADGPFAGLRVPEDVSVRRQVLAEPGPDLAERVLARLSDGTPLVTRKLIGAGQVVLFHVGANAEWSNLVLSGLFVEMLERLTSATATQPLTSQEGDPQDLQTSLWQMDVALNAFGQLESKQPPLVINGQEMALALSGQVGRNTPPGLYVSDARQSVINAVLSDTELLPAKWPSRIVPHWGGEAGPREFAGQVLLVAFLLILLDGIATLWVSGRIFGQTPVRAAARDVPRVFILTVILSGATLVAVPDVARAQGAGAGEADGGKVARAAAEVTLAHVLTGDADLDRLAQAGLMGLSEALFARSSVEPAAPVGVDLEQDELSVFPLLYWPVSVKQPLPSASAYDRLAQYLATGGLILFDTRDAGLGGGGAETRKLQDLAAPLSLPPLDPIPPDHVLTRSFYLIDSFPGRHSGPVWAEAASRGAEQVEGMPFRLLNDGVTPVIIGGNDWAGAWAIHPDGRPILPVGRGYAGERQREMALRFGINLVMHVLTGNYKSDQVHVPALLQRLGQ</sequence>
<dbReference type="InterPro" id="IPR029062">
    <property type="entry name" value="Class_I_gatase-like"/>
</dbReference>
<dbReference type="STRING" id="154981.AKJ29_17425"/>
<feature type="domain" description="DUF4159" evidence="3">
    <location>
        <begin position="707"/>
        <end position="922"/>
    </location>
</feature>
<feature type="transmembrane region" description="Helical" evidence="1">
    <location>
        <begin position="58"/>
        <end position="80"/>
    </location>
</feature>
<accession>A0A0P7KKH5</accession>
<gene>
    <name evidence="4" type="ORF">AKJ29_17425</name>
</gene>
<name>A0A0P7KKH5_9RHOB</name>
<proteinExistence type="predicted"/>
<dbReference type="NCBIfam" id="TIGR02226">
    <property type="entry name" value="two_anch"/>
    <property type="match status" value="1"/>
</dbReference>
<feature type="domain" description="Aerotolerance regulator N-terminal" evidence="2">
    <location>
        <begin position="4"/>
        <end position="78"/>
    </location>
</feature>
<keyword evidence="1" id="KW-0812">Transmembrane</keyword>
<dbReference type="RefSeq" id="WP_055188602.1">
    <property type="nucleotide sequence ID" value="NZ_FPBS01000001.1"/>
</dbReference>
<dbReference type="Pfam" id="PF07584">
    <property type="entry name" value="BatA"/>
    <property type="match status" value="1"/>
</dbReference>
<feature type="transmembrane region" description="Helical" evidence="1">
    <location>
        <begin position="627"/>
        <end position="650"/>
    </location>
</feature>
<dbReference type="InterPro" id="IPR011933">
    <property type="entry name" value="Double_TM_dom"/>
</dbReference>
<dbReference type="AlphaFoldDB" id="A0A0P7KKH5"/>
<protein>
    <recommendedName>
        <fullName evidence="6">LytTR family transcriptional regulator</fullName>
    </recommendedName>
</protein>
<dbReference type="InterPro" id="IPR025297">
    <property type="entry name" value="DUF4159"/>
</dbReference>
<dbReference type="CDD" id="cd03143">
    <property type="entry name" value="A4_beta-galactosidase_middle_domain"/>
    <property type="match status" value="1"/>
</dbReference>
<dbReference type="Gene3D" id="3.40.50.12140">
    <property type="entry name" value="Domain of unknown function DUF4159"/>
    <property type="match status" value="1"/>
</dbReference>
<keyword evidence="1" id="KW-0472">Membrane</keyword>
<dbReference type="PANTHER" id="PTHR37464">
    <property type="entry name" value="BLL2463 PROTEIN"/>
    <property type="match status" value="1"/>
</dbReference>
<dbReference type="Pfam" id="PF13709">
    <property type="entry name" value="DUF4159"/>
    <property type="match status" value="1"/>
</dbReference>
<dbReference type="Gene3D" id="3.40.50.880">
    <property type="match status" value="1"/>
</dbReference>
<organism evidence="4 5">
    <name type="scientific">Aliiroseovarius crassostreae</name>
    <dbReference type="NCBI Taxonomy" id="154981"/>
    <lineage>
        <taxon>Bacteria</taxon>
        <taxon>Pseudomonadati</taxon>
        <taxon>Pseudomonadota</taxon>
        <taxon>Alphaproteobacteria</taxon>
        <taxon>Rhodobacterales</taxon>
        <taxon>Paracoccaceae</taxon>
        <taxon>Aliiroseovarius</taxon>
    </lineage>
</organism>
<dbReference type="Proteomes" id="UP000050471">
    <property type="component" value="Unassembled WGS sequence"/>
</dbReference>
<feature type="transmembrane region" description="Helical" evidence="1">
    <location>
        <begin position="662"/>
        <end position="680"/>
    </location>
</feature>
<comment type="caution">
    <text evidence="4">The sequence shown here is derived from an EMBL/GenBank/DDBJ whole genome shotgun (WGS) entry which is preliminary data.</text>
</comment>
<evidence type="ECO:0000256" key="1">
    <source>
        <dbReference type="SAM" id="Phobius"/>
    </source>
</evidence>
<dbReference type="OrthoDB" id="9773014at2"/>
<evidence type="ECO:0000313" key="5">
    <source>
        <dbReference type="Proteomes" id="UP000050471"/>
    </source>
</evidence>
<evidence type="ECO:0000259" key="3">
    <source>
        <dbReference type="Pfam" id="PF13709"/>
    </source>
</evidence>
<dbReference type="PANTHER" id="PTHR37464:SF1">
    <property type="entry name" value="BLL2463 PROTEIN"/>
    <property type="match status" value="1"/>
</dbReference>
<evidence type="ECO:0008006" key="6">
    <source>
        <dbReference type="Google" id="ProtNLM"/>
    </source>
</evidence>
<evidence type="ECO:0000313" key="4">
    <source>
        <dbReference type="EMBL" id="KPN64397.1"/>
    </source>
</evidence>